<comment type="subcellular location">
    <subcellularLocation>
        <location evidence="1">Membrane</location>
        <topology evidence="1">Multi-pass membrane protein</topology>
    </subcellularLocation>
</comment>
<gene>
    <name evidence="8" type="ORF">ACFO60_14405</name>
</gene>
<reference evidence="9" key="1">
    <citation type="journal article" date="2019" name="Int. J. Syst. Evol. Microbiol.">
        <title>The Global Catalogue of Microorganisms (GCM) 10K type strain sequencing project: providing services to taxonomists for standard genome sequencing and annotation.</title>
        <authorList>
            <consortium name="The Broad Institute Genomics Platform"/>
            <consortium name="The Broad Institute Genome Sequencing Center for Infectious Disease"/>
            <person name="Wu L."/>
            <person name="Ma J."/>
        </authorList>
    </citation>
    <scope>NUCLEOTIDE SEQUENCE [LARGE SCALE GENOMIC DNA]</scope>
    <source>
        <strain evidence="9">CGMCC 4.7132</strain>
    </source>
</reference>
<evidence type="ECO:0000256" key="5">
    <source>
        <dbReference type="SAM" id="MobiDB-lite"/>
    </source>
</evidence>
<dbReference type="RefSeq" id="WP_380840666.1">
    <property type="nucleotide sequence ID" value="NZ_JBHSFP010000008.1"/>
</dbReference>
<dbReference type="PANTHER" id="PTHR40763">
    <property type="entry name" value="MEMBRANE PROTEIN-RELATED"/>
    <property type="match status" value="1"/>
</dbReference>
<dbReference type="EMBL" id="JBHSFP010000008">
    <property type="protein sequence ID" value="MFC4531962.1"/>
    <property type="molecule type" value="Genomic_DNA"/>
</dbReference>
<organism evidence="8 9">
    <name type="scientific">Sphaerisporangium dianthi</name>
    <dbReference type="NCBI Taxonomy" id="1436120"/>
    <lineage>
        <taxon>Bacteria</taxon>
        <taxon>Bacillati</taxon>
        <taxon>Actinomycetota</taxon>
        <taxon>Actinomycetes</taxon>
        <taxon>Streptosporangiales</taxon>
        <taxon>Streptosporangiaceae</taxon>
        <taxon>Sphaerisporangium</taxon>
    </lineage>
</organism>
<feature type="transmembrane region" description="Helical" evidence="6">
    <location>
        <begin position="108"/>
        <end position="129"/>
    </location>
</feature>
<evidence type="ECO:0000259" key="7">
    <source>
        <dbReference type="Pfam" id="PF08044"/>
    </source>
</evidence>
<feature type="transmembrane region" description="Helical" evidence="6">
    <location>
        <begin position="141"/>
        <end position="160"/>
    </location>
</feature>
<protein>
    <submittedName>
        <fullName evidence="8">DUF1707 and DUF4870 domain-containing protein</fullName>
    </submittedName>
</protein>
<evidence type="ECO:0000256" key="2">
    <source>
        <dbReference type="ARBA" id="ARBA00022692"/>
    </source>
</evidence>
<evidence type="ECO:0000256" key="4">
    <source>
        <dbReference type="ARBA" id="ARBA00023136"/>
    </source>
</evidence>
<evidence type="ECO:0000256" key="1">
    <source>
        <dbReference type="ARBA" id="ARBA00004141"/>
    </source>
</evidence>
<feature type="transmembrane region" description="Helical" evidence="6">
    <location>
        <begin position="166"/>
        <end position="187"/>
    </location>
</feature>
<keyword evidence="3 6" id="KW-1133">Transmembrane helix</keyword>
<accession>A0ABV9CH03</accession>
<dbReference type="InterPro" id="IPR019109">
    <property type="entry name" value="MamF_MmsF"/>
</dbReference>
<dbReference type="InterPro" id="IPR012551">
    <property type="entry name" value="DUF1707_SHOCT-like"/>
</dbReference>
<comment type="caution">
    <text evidence="8">The sequence shown here is derived from an EMBL/GenBank/DDBJ whole genome shotgun (WGS) entry which is preliminary data.</text>
</comment>
<dbReference type="Pfam" id="PF09685">
    <property type="entry name" value="MamF_MmsF"/>
    <property type="match status" value="1"/>
</dbReference>
<name>A0ABV9CH03_9ACTN</name>
<evidence type="ECO:0000256" key="3">
    <source>
        <dbReference type="ARBA" id="ARBA00022989"/>
    </source>
</evidence>
<dbReference type="PANTHER" id="PTHR40763:SF5">
    <property type="entry name" value="MEMBRANE PROTEIN"/>
    <property type="match status" value="1"/>
</dbReference>
<sequence>MAGVVRPQATPSTGGWEPSPHSQLRITDHDRDQVVEHVTAAYAEGRLDKDEFDDRLHHAMTARTHADLVPVMRDLYPSQSMPRTPAPPLRAPARYPGALTGGDRLGAAAAHLLPLLGLSVIGPLIMLLTGGRTSPFIRRHAVESLNFHLTMLGATIVLPFTVIGVVLIPVIWITAFVLGIVGAAAALNDNSFRYPLTLRLIK</sequence>
<feature type="domain" description="DUF1707" evidence="7">
    <location>
        <begin position="24"/>
        <end position="75"/>
    </location>
</feature>
<evidence type="ECO:0000313" key="9">
    <source>
        <dbReference type="Proteomes" id="UP001596004"/>
    </source>
</evidence>
<evidence type="ECO:0000256" key="6">
    <source>
        <dbReference type="SAM" id="Phobius"/>
    </source>
</evidence>
<feature type="region of interest" description="Disordered" evidence="5">
    <location>
        <begin position="1"/>
        <end position="22"/>
    </location>
</feature>
<dbReference type="Proteomes" id="UP001596004">
    <property type="component" value="Unassembled WGS sequence"/>
</dbReference>
<keyword evidence="9" id="KW-1185">Reference proteome</keyword>
<dbReference type="Pfam" id="PF08044">
    <property type="entry name" value="DUF1707"/>
    <property type="match status" value="1"/>
</dbReference>
<keyword evidence="4 6" id="KW-0472">Membrane</keyword>
<proteinExistence type="predicted"/>
<keyword evidence="2 6" id="KW-0812">Transmembrane</keyword>
<evidence type="ECO:0000313" key="8">
    <source>
        <dbReference type="EMBL" id="MFC4531962.1"/>
    </source>
</evidence>